<protein>
    <submittedName>
        <fullName evidence="2">Uncharacterized protein</fullName>
    </submittedName>
</protein>
<keyword evidence="1" id="KW-0732">Signal</keyword>
<feature type="signal peptide" evidence="1">
    <location>
        <begin position="1"/>
        <end position="24"/>
    </location>
</feature>
<feature type="chain" id="PRO_5046144569" evidence="1">
    <location>
        <begin position="25"/>
        <end position="68"/>
    </location>
</feature>
<name>A0ABQ0J8V6_9VIBR</name>
<accession>A0ABQ0J8V6</accession>
<comment type="caution">
    <text evidence="2">The sequence shown here is derived from an EMBL/GenBank/DDBJ whole genome shotgun (WGS) entry which is preliminary data.</text>
</comment>
<organism evidence="2 3">
    <name type="scientific">Vibrio variabilis</name>
    <dbReference type="NCBI Taxonomy" id="990271"/>
    <lineage>
        <taxon>Bacteria</taxon>
        <taxon>Pseudomonadati</taxon>
        <taxon>Pseudomonadota</taxon>
        <taxon>Gammaproteobacteria</taxon>
        <taxon>Vibrionales</taxon>
        <taxon>Vibrionaceae</taxon>
        <taxon>Vibrio</taxon>
    </lineage>
</organism>
<reference evidence="3" key="1">
    <citation type="submission" date="2014-09" db="EMBL/GenBank/DDBJ databases">
        <title>Vibrio variabilis JCM 19239. (C206) whole genome shotgun sequence.</title>
        <authorList>
            <person name="Sawabe T."/>
            <person name="Meirelles P."/>
            <person name="Nakanishi M."/>
            <person name="Sayaka M."/>
            <person name="Hattori M."/>
            <person name="Ohkuma M."/>
        </authorList>
    </citation>
    <scope>NUCLEOTIDE SEQUENCE [LARGE SCALE GENOMIC DNA]</scope>
    <source>
        <strain evidence="3">JCM 19239</strain>
    </source>
</reference>
<evidence type="ECO:0000313" key="3">
    <source>
        <dbReference type="Proteomes" id="UP000029223"/>
    </source>
</evidence>
<dbReference type="EMBL" id="BBMS01000008">
    <property type="protein sequence ID" value="GAL25186.1"/>
    <property type="molecule type" value="Genomic_DNA"/>
</dbReference>
<keyword evidence="3" id="KW-1185">Reference proteome</keyword>
<proteinExistence type="predicted"/>
<sequence length="68" mass="7305">MKKNYLKSLLASSIVLAMTGSAFAANSTTIKTPAPVSVLASSMTEMLQKWCLMETLKRVGPPMVSVSR</sequence>
<evidence type="ECO:0000256" key="1">
    <source>
        <dbReference type="SAM" id="SignalP"/>
    </source>
</evidence>
<evidence type="ECO:0000313" key="2">
    <source>
        <dbReference type="EMBL" id="GAL25186.1"/>
    </source>
</evidence>
<dbReference type="Proteomes" id="UP000029223">
    <property type="component" value="Unassembled WGS sequence"/>
</dbReference>
<gene>
    <name evidence="2" type="ORF">JCM19239_5076</name>
</gene>